<sequence length="402" mass="44346">MKTKLYMNGNILCLIIISLITNMSGSMILPLFAIYVEKFGISTFGMSVLFSLFYVGKFCGGSLTGRVYNKIGAKRLGLILLIAEIICMVSFPFAKDFIVLAILRILQGLIAIGLSVFVRITVNNISTNENRGVLNGYVSSSEGAGMILGPVVSGLIVTNFSLSIPFYFVAFIAFISLAAVSRMKLPHAIMISENTESSKGNILEKNKFNKQLFLYSTVHFLELSAYAIFLTYFSVYAKYKLGWSELDISLAFTVVGVSTFVSAPFVGKLSDVLKDRLLLCIAGLFFIMVEICFFLFFADKWIIYSGMLIGGIGGACYLDSFYSHIGDVIPIENRSAFMGNLVSLSELGSIISPIIAGILIEYFNIDAPFYYNLMLVGLAMLIQAFVRSKIRVRKIDDLNQGM</sequence>
<keyword evidence="2" id="KW-0813">Transport</keyword>
<feature type="transmembrane region" description="Helical" evidence="7">
    <location>
        <begin position="162"/>
        <end position="180"/>
    </location>
</feature>
<evidence type="ECO:0000256" key="5">
    <source>
        <dbReference type="ARBA" id="ARBA00022989"/>
    </source>
</evidence>
<dbReference type="Gene3D" id="1.20.1250.20">
    <property type="entry name" value="MFS general substrate transporter like domains"/>
    <property type="match status" value="2"/>
</dbReference>
<feature type="transmembrane region" description="Helical" evidence="7">
    <location>
        <begin position="369"/>
        <end position="386"/>
    </location>
</feature>
<feature type="transmembrane region" description="Helical" evidence="7">
    <location>
        <begin position="76"/>
        <end position="94"/>
    </location>
</feature>
<keyword evidence="3" id="KW-1003">Cell membrane</keyword>
<dbReference type="InterPro" id="IPR001958">
    <property type="entry name" value="Tet-R_TetA/multi-R_MdtG-like"/>
</dbReference>
<protein>
    <submittedName>
        <fullName evidence="9">MFS transporter, DHA1 family, multidrug resistance protein</fullName>
    </submittedName>
</protein>
<reference evidence="9 10" key="1">
    <citation type="submission" date="2016-10" db="EMBL/GenBank/DDBJ databases">
        <authorList>
            <person name="de Groot N.N."/>
        </authorList>
    </citation>
    <scope>NUCLEOTIDE SEQUENCE [LARGE SCALE GENOMIC DNA]</scope>
    <source>
        <strain evidence="9 10">DSM 28129</strain>
    </source>
</reference>
<feature type="transmembrane region" description="Helical" evidence="7">
    <location>
        <begin position="302"/>
        <end position="320"/>
    </location>
</feature>
<dbReference type="PRINTS" id="PR01035">
    <property type="entry name" value="TCRTETA"/>
</dbReference>
<dbReference type="EMBL" id="FNBG01000018">
    <property type="protein sequence ID" value="SDF85444.1"/>
    <property type="molecule type" value="Genomic_DNA"/>
</dbReference>
<keyword evidence="6 7" id="KW-0472">Membrane</keyword>
<feature type="transmembrane region" description="Helical" evidence="7">
    <location>
        <begin position="341"/>
        <end position="363"/>
    </location>
</feature>
<feature type="domain" description="Major facilitator superfamily (MFS) profile" evidence="8">
    <location>
        <begin position="10"/>
        <end position="391"/>
    </location>
</feature>
<keyword evidence="5 7" id="KW-1133">Transmembrane helix</keyword>
<accession>A0A1G7PH76</accession>
<organism evidence="9 10">
    <name type="scientific">Fontibacillus panacisegetis</name>
    <dbReference type="NCBI Taxonomy" id="670482"/>
    <lineage>
        <taxon>Bacteria</taxon>
        <taxon>Bacillati</taxon>
        <taxon>Bacillota</taxon>
        <taxon>Bacilli</taxon>
        <taxon>Bacillales</taxon>
        <taxon>Paenibacillaceae</taxon>
        <taxon>Fontibacillus</taxon>
    </lineage>
</organism>
<name>A0A1G7PH76_9BACL</name>
<evidence type="ECO:0000256" key="1">
    <source>
        <dbReference type="ARBA" id="ARBA00004651"/>
    </source>
</evidence>
<dbReference type="RefSeq" id="WP_091232424.1">
    <property type="nucleotide sequence ID" value="NZ_FNBG01000018.1"/>
</dbReference>
<proteinExistence type="predicted"/>
<dbReference type="STRING" id="670482.SAMN04488542_118100"/>
<evidence type="ECO:0000256" key="3">
    <source>
        <dbReference type="ARBA" id="ARBA00022475"/>
    </source>
</evidence>
<feature type="transmembrane region" description="Helical" evidence="7">
    <location>
        <begin position="278"/>
        <end position="296"/>
    </location>
</feature>
<dbReference type="PANTHER" id="PTHR23517">
    <property type="entry name" value="RESISTANCE PROTEIN MDTM, PUTATIVE-RELATED-RELATED"/>
    <property type="match status" value="1"/>
</dbReference>
<evidence type="ECO:0000256" key="4">
    <source>
        <dbReference type="ARBA" id="ARBA00022692"/>
    </source>
</evidence>
<dbReference type="InterPro" id="IPR050171">
    <property type="entry name" value="MFS_Transporters"/>
</dbReference>
<feature type="transmembrane region" description="Helical" evidence="7">
    <location>
        <begin position="12"/>
        <end position="33"/>
    </location>
</feature>
<feature type="transmembrane region" description="Helical" evidence="7">
    <location>
        <begin position="134"/>
        <end position="156"/>
    </location>
</feature>
<feature type="transmembrane region" description="Helical" evidence="7">
    <location>
        <begin position="39"/>
        <end position="56"/>
    </location>
</feature>
<dbReference type="InterPro" id="IPR036259">
    <property type="entry name" value="MFS_trans_sf"/>
</dbReference>
<feature type="transmembrane region" description="Helical" evidence="7">
    <location>
        <begin position="248"/>
        <end position="266"/>
    </location>
</feature>
<gene>
    <name evidence="9" type="ORF">SAMN04488542_118100</name>
</gene>
<dbReference type="Proteomes" id="UP000198972">
    <property type="component" value="Unassembled WGS sequence"/>
</dbReference>
<dbReference type="PANTHER" id="PTHR23517:SF3">
    <property type="entry name" value="INTEGRAL MEMBRANE TRANSPORT PROTEIN"/>
    <property type="match status" value="1"/>
</dbReference>
<evidence type="ECO:0000256" key="2">
    <source>
        <dbReference type="ARBA" id="ARBA00022448"/>
    </source>
</evidence>
<dbReference type="OrthoDB" id="2656695at2"/>
<dbReference type="CDD" id="cd17325">
    <property type="entry name" value="MFS_MdtG_SLC18_like"/>
    <property type="match status" value="1"/>
</dbReference>
<evidence type="ECO:0000313" key="9">
    <source>
        <dbReference type="EMBL" id="SDF85444.1"/>
    </source>
</evidence>
<dbReference type="AlphaFoldDB" id="A0A1G7PH76"/>
<dbReference type="PROSITE" id="PS50850">
    <property type="entry name" value="MFS"/>
    <property type="match status" value="1"/>
</dbReference>
<dbReference type="InterPro" id="IPR011701">
    <property type="entry name" value="MFS"/>
</dbReference>
<dbReference type="GO" id="GO:0022857">
    <property type="term" value="F:transmembrane transporter activity"/>
    <property type="evidence" value="ECO:0007669"/>
    <property type="project" value="InterPro"/>
</dbReference>
<keyword evidence="10" id="KW-1185">Reference proteome</keyword>
<evidence type="ECO:0000256" key="7">
    <source>
        <dbReference type="SAM" id="Phobius"/>
    </source>
</evidence>
<dbReference type="GO" id="GO:0005886">
    <property type="term" value="C:plasma membrane"/>
    <property type="evidence" value="ECO:0007669"/>
    <property type="project" value="UniProtKB-SubCell"/>
</dbReference>
<dbReference type="SUPFAM" id="SSF103473">
    <property type="entry name" value="MFS general substrate transporter"/>
    <property type="match status" value="1"/>
</dbReference>
<dbReference type="InterPro" id="IPR020846">
    <property type="entry name" value="MFS_dom"/>
</dbReference>
<comment type="subcellular location">
    <subcellularLocation>
        <location evidence="1">Cell membrane</location>
        <topology evidence="1">Multi-pass membrane protein</topology>
    </subcellularLocation>
</comment>
<keyword evidence="4 7" id="KW-0812">Transmembrane</keyword>
<feature type="transmembrane region" description="Helical" evidence="7">
    <location>
        <begin position="100"/>
        <end position="122"/>
    </location>
</feature>
<evidence type="ECO:0000259" key="8">
    <source>
        <dbReference type="PROSITE" id="PS50850"/>
    </source>
</evidence>
<dbReference type="Pfam" id="PF07690">
    <property type="entry name" value="MFS_1"/>
    <property type="match status" value="1"/>
</dbReference>
<evidence type="ECO:0000256" key="6">
    <source>
        <dbReference type="ARBA" id="ARBA00023136"/>
    </source>
</evidence>
<feature type="transmembrane region" description="Helical" evidence="7">
    <location>
        <begin position="212"/>
        <end position="236"/>
    </location>
</feature>
<evidence type="ECO:0000313" key="10">
    <source>
        <dbReference type="Proteomes" id="UP000198972"/>
    </source>
</evidence>